<feature type="domain" description="Solute-binding protein family 5" evidence="6">
    <location>
        <begin position="72"/>
        <end position="469"/>
    </location>
</feature>
<reference evidence="7 8" key="1">
    <citation type="journal article" date="2020" name="Proc. Natl. Acad. Sci. U.S.A.">
        <title>Ecological drivers of bacterial community assembly in synthetic phycospheres.</title>
        <authorList>
            <person name="Fu H."/>
            <person name="Uchimiya M."/>
            <person name="Gore J."/>
            <person name="Moran M.A."/>
        </authorList>
    </citation>
    <scope>NUCLEOTIDE SEQUENCE [LARGE SCALE GENOMIC DNA]</scope>
    <source>
        <strain evidence="7">HF-Din03</strain>
    </source>
</reference>
<accession>A0A850LJF3</accession>
<dbReference type="EMBL" id="JABXIY010000035">
    <property type="protein sequence ID" value="NVK97920.1"/>
    <property type="molecule type" value="Genomic_DNA"/>
</dbReference>
<evidence type="ECO:0000313" key="7">
    <source>
        <dbReference type="EMBL" id="NVK97920.1"/>
    </source>
</evidence>
<evidence type="ECO:0000256" key="2">
    <source>
        <dbReference type="ARBA" id="ARBA00005695"/>
    </source>
</evidence>
<dbReference type="SUPFAM" id="SSF53850">
    <property type="entry name" value="Periplasmic binding protein-like II"/>
    <property type="match status" value="1"/>
</dbReference>
<evidence type="ECO:0000256" key="1">
    <source>
        <dbReference type="ARBA" id="ARBA00004418"/>
    </source>
</evidence>
<name>A0A850LJF3_9RHOB</name>
<dbReference type="RefSeq" id="WP_278422984.1">
    <property type="nucleotide sequence ID" value="NZ_JABXIY010000035.1"/>
</dbReference>
<dbReference type="PANTHER" id="PTHR30290:SF65">
    <property type="entry name" value="MONOACYL PHOSPHATIDYLINOSITOL TETRAMANNOSIDE-BINDING PROTEIN LPQW-RELATED"/>
    <property type="match status" value="1"/>
</dbReference>
<keyword evidence="3" id="KW-0813">Transport</keyword>
<protein>
    <submittedName>
        <fullName evidence="7">Peptide ABC transporter substrate-binding protein</fullName>
    </submittedName>
</protein>
<dbReference type="Pfam" id="PF00496">
    <property type="entry name" value="SBP_bac_5"/>
    <property type="match status" value="1"/>
</dbReference>
<proteinExistence type="inferred from homology"/>
<evidence type="ECO:0000256" key="4">
    <source>
        <dbReference type="ARBA" id="ARBA00022729"/>
    </source>
</evidence>
<dbReference type="Gene3D" id="3.10.105.10">
    <property type="entry name" value="Dipeptide-binding Protein, Domain 3"/>
    <property type="match status" value="1"/>
</dbReference>
<dbReference type="PANTHER" id="PTHR30290">
    <property type="entry name" value="PERIPLASMIC BINDING COMPONENT OF ABC TRANSPORTER"/>
    <property type="match status" value="1"/>
</dbReference>
<dbReference type="Proteomes" id="UP000565723">
    <property type="component" value="Unassembled WGS sequence"/>
</dbReference>
<evidence type="ECO:0000313" key="8">
    <source>
        <dbReference type="Proteomes" id="UP000565723"/>
    </source>
</evidence>
<comment type="caution">
    <text evidence="7">The sequence shown here is derived from an EMBL/GenBank/DDBJ whole genome shotgun (WGS) entry which is preliminary data.</text>
</comment>
<organism evidence="7 8">
    <name type="scientific">Ruegeria pomeroyi</name>
    <dbReference type="NCBI Taxonomy" id="89184"/>
    <lineage>
        <taxon>Bacteria</taxon>
        <taxon>Pseudomonadati</taxon>
        <taxon>Pseudomonadota</taxon>
        <taxon>Alphaproteobacteria</taxon>
        <taxon>Rhodobacterales</taxon>
        <taxon>Roseobacteraceae</taxon>
        <taxon>Ruegeria</taxon>
    </lineage>
</organism>
<dbReference type="Gene3D" id="3.40.190.10">
    <property type="entry name" value="Periplasmic binding protein-like II"/>
    <property type="match status" value="1"/>
</dbReference>
<dbReference type="GO" id="GO:0015833">
    <property type="term" value="P:peptide transport"/>
    <property type="evidence" value="ECO:0007669"/>
    <property type="project" value="TreeGrafter"/>
</dbReference>
<dbReference type="InterPro" id="IPR039424">
    <property type="entry name" value="SBP_5"/>
</dbReference>
<feature type="chain" id="PRO_5032441434" evidence="5">
    <location>
        <begin position="23"/>
        <end position="566"/>
    </location>
</feature>
<feature type="signal peptide" evidence="5">
    <location>
        <begin position="1"/>
        <end position="22"/>
    </location>
</feature>
<dbReference type="GO" id="GO:0043190">
    <property type="term" value="C:ATP-binding cassette (ABC) transporter complex"/>
    <property type="evidence" value="ECO:0007669"/>
    <property type="project" value="InterPro"/>
</dbReference>
<gene>
    <name evidence="7" type="ORF">HW564_13390</name>
</gene>
<dbReference type="PIRSF" id="PIRSF002741">
    <property type="entry name" value="MppA"/>
    <property type="match status" value="1"/>
</dbReference>
<comment type="similarity">
    <text evidence="2">Belongs to the bacterial solute-binding protein 5 family.</text>
</comment>
<keyword evidence="4 5" id="KW-0732">Signal</keyword>
<evidence type="ECO:0000256" key="5">
    <source>
        <dbReference type="SAM" id="SignalP"/>
    </source>
</evidence>
<dbReference type="AlphaFoldDB" id="A0A850LJF3"/>
<comment type="subcellular location">
    <subcellularLocation>
        <location evidence="1">Periplasm</location>
    </subcellularLocation>
</comment>
<evidence type="ECO:0000256" key="3">
    <source>
        <dbReference type="ARBA" id="ARBA00022448"/>
    </source>
</evidence>
<dbReference type="GO" id="GO:0030288">
    <property type="term" value="C:outer membrane-bounded periplasmic space"/>
    <property type="evidence" value="ECO:0007669"/>
    <property type="project" value="UniProtKB-ARBA"/>
</dbReference>
<dbReference type="FunFam" id="3.10.105.10:FF:000006">
    <property type="entry name" value="Peptide ABC transporter substrate-binding protein"/>
    <property type="match status" value="1"/>
</dbReference>
<sequence length="566" mass="60963">MKLKTLLMGAIASAALAPAAFAERGSDGNVSIIYWQAPSILNPFLSGGTKDVESASLVIEPLARYDENGGMVPFLATEIPTVENGGVSADLTSITWKIAPGIKWSDGSAFTAHDVKFTADYCMHPEGGCAQLTKFEGVTSVEALDDMTVKVTFDKPTPFPYGPFVGGESPIIQKAQFENCMGAKAPECTTENFGPIGTGPFVVTEFKPNDVITMKANDNYRDPAKPAFATLTFKGGGDATAAGRAVMETGEFDYAWNLQLAPEGIQQMQAGGKGTPVAGFGPLVERIMLNQTNPSPALPEGERSTAKHPHPFLQDPAVYKAMSMAIDRPLLVEIGYGQAGKVTCNWVPAPAAVNSDTFTCDTQDIEGAKKLLDDAGIVDTNGDGVREKDGVPLKVVYQTSTNAVRQDFQALIKEWWAEIGIESELRNINASVFFGGDPGSPDTFQKFYADVEMYANTFNGTDPQSYLANGLCDKAPKPESQWQGENISRFCNEEYDALHAELTKTAGAEARAEIAKRLNDIMVENGGMIPLVHRGRLSAHSNTLGGVVLNVWDSELWNAADWYRIK</sequence>
<dbReference type="InterPro" id="IPR000914">
    <property type="entry name" value="SBP_5_dom"/>
</dbReference>
<dbReference type="InterPro" id="IPR030678">
    <property type="entry name" value="Peptide/Ni-bd"/>
</dbReference>
<evidence type="ECO:0000259" key="6">
    <source>
        <dbReference type="Pfam" id="PF00496"/>
    </source>
</evidence>
<dbReference type="GO" id="GO:1904680">
    <property type="term" value="F:peptide transmembrane transporter activity"/>
    <property type="evidence" value="ECO:0007669"/>
    <property type="project" value="TreeGrafter"/>
</dbReference>
<dbReference type="CDD" id="cd08513">
    <property type="entry name" value="PBP2_thermophilic_Hb8_like"/>
    <property type="match status" value="1"/>
</dbReference>